<dbReference type="InterPro" id="IPR011993">
    <property type="entry name" value="PH-like_dom_sf"/>
</dbReference>
<organism evidence="3">
    <name type="scientific">Neobodo designis</name>
    <name type="common">Flagellated protozoan</name>
    <name type="synonym">Bodo designis</name>
    <dbReference type="NCBI Taxonomy" id="312471"/>
    <lineage>
        <taxon>Eukaryota</taxon>
        <taxon>Discoba</taxon>
        <taxon>Euglenozoa</taxon>
        <taxon>Kinetoplastea</taxon>
        <taxon>Metakinetoplastina</taxon>
        <taxon>Neobodonida</taxon>
        <taxon>Neobodo</taxon>
    </lineage>
</organism>
<dbReference type="SUPFAM" id="SSF50729">
    <property type="entry name" value="PH domain-like"/>
    <property type="match status" value="1"/>
</dbReference>
<dbReference type="PANTHER" id="PTHR12847:SF9">
    <property type="entry name" value="NECAP-LIKE PROTEIN CG9132"/>
    <property type="match status" value="1"/>
</dbReference>
<protein>
    <recommendedName>
        <fullName evidence="2">NECAP PHear domain-containing protein</fullName>
    </recommendedName>
</protein>
<accession>A0A7S1QP52</accession>
<feature type="compositionally biased region" description="Pro residues" evidence="1">
    <location>
        <begin position="260"/>
        <end position="273"/>
    </location>
</feature>
<dbReference type="InterPro" id="IPR012466">
    <property type="entry name" value="NECAP_PHear"/>
</dbReference>
<evidence type="ECO:0000256" key="1">
    <source>
        <dbReference type="SAM" id="MobiDB-lite"/>
    </source>
</evidence>
<feature type="compositionally biased region" description="Low complexity" evidence="1">
    <location>
        <begin position="187"/>
        <end position="259"/>
    </location>
</feature>
<dbReference type="Pfam" id="PF07933">
    <property type="entry name" value="DUF1681"/>
    <property type="match status" value="1"/>
</dbReference>
<feature type="region of interest" description="Disordered" evidence="1">
    <location>
        <begin position="171"/>
        <end position="282"/>
    </location>
</feature>
<proteinExistence type="predicted"/>
<gene>
    <name evidence="3" type="ORF">NDES1114_LOCUS29493</name>
</gene>
<dbReference type="EMBL" id="HBGF01044065">
    <property type="protein sequence ID" value="CAD9144525.1"/>
    <property type="molecule type" value="Transcribed_RNA"/>
</dbReference>
<feature type="domain" description="NECAP PHear" evidence="2">
    <location>
        <begin position="6"/>
        <end position="141"/>
    </location>
</feature>
<evidence type="ECO:0000313" key="3">
    <source>
        <dbReference type="EMBL" id="CAD9144525.1"/>
    </source>
</evidence>
<reference evidence="3" key="1">
    <citation type="submission" date="2021-01" db="EMBL/GenBank/DDBJ databases">
        <authorList>
            <person name="Corre E."/>
            <person name="Pelletier E."/>
            <person name="Niang G."/>
            <person name="Scheremetjew M."/>
            <person name="Finn R."/>
            <person name="Kale V."/>
            <person name="Holt S."/>
            <person name="Cochrane G."/>
            <person name="Meng A."/>
            <person name="Brown T."/>
            <person name="Cohen L."/>
        </authorList>
    </citation>
    <scope>NUCLEOTIDE SEQUENCE</scope>
    <source>
        <strain evidence="3">CCAP 1951/1</strain>
    </source>
</reference>
<evidence type="ECO:0000259" key="2">
    <source>
        <dbReference type="Pfam" id="PF07933"/>
    </source>
</evidence>
<dbReference type="GO" id="GO:0030125">
    <property type="term" value="C:clathrin vesicle coat"/>
    <property type="evidence" value="ECO:0007669"/>
    <property type="project" value="TreeGrafter"/>
</dbReference>
<dbReference type="Gene3D" id="2.30.29.30">
    <property type="entry name" value="Pleckstrin-homology domain (PH domain)/Phosphotyrosine-binding domain (PTB)"/>
    <property type="match status" value="1"/>
</dbReference>
<sequence>MEGIALFETETCHVFRVASGDSLKSEAWEGCHIWTGSVRVFQDRIELFDDSAVFGVCPLRDDPDAPIPVKPTTDSRRCFVVRVEQGDRYAYLGINFETHNIAFMFHTAVLERHRTSGSREVETVEVHDRRLGPGQTFSVDLVGKIKSSKDASGGTVAQKVEDYNAPAPAAPAAISLTSGPGARTGASRRISSRAPAAGAAAPPAAPTQQQPAQHSSPPLQTATTTLASTSSTATAASAKAPDPFDPFADVVPVSSGSNQQPPPQAGAPPPAKPVDPLDALFA</sequence>
<dbReference type="PANTHER" id="PTHR12847">
    <property type="entry name" value="ATP-BINDING CASSETTE ABC TRANSPORTER-RELATED"/>
    <property type="match status" value="1"/>
</dbReference>
<dbReference type="GO" id="GO:0006897">
    <property type="term" value="P:endocytosis"/>
    <property type="evidence" value="ECO:0007669"/>
    <property type="project" value="InterPro"/>
</dbReference>
<dbReference type="AlphaFoldDB" id="A0A7S1QP52"/>
<name>A0A7S1QP52_NEODS</name>